<dbReference type="Proteomes" id="UP000218366">
    <property type="component" value="Unassembled WGS sequence"/>
</dbReference>
<dbReference type="OrthoDB" id="8684708at2"/>
<organism evidence="2 3">
    <name type="scientific">Sphingomonas spermidinifaciens</name>
    <dbReference type="NCBI Taxonomy" id="1141889"/>
    <lineage>
        <taxon>Bacteria</taxon>
        <taxon>Pseudomonadati</taxon>
        <taxon>Pseudomonadota</taxon>
        <taxon>Alphaproteobacteria</taxon>
        <taxon>Sphingomonadales</taxon>
        <taxon>Sphingomonadaceae</taxon>
        <taxon>Sphingomonas</taxon>
    </lineage>
</organism>
<evidence type="ECO:0000259" key="1">
    <source>
        <dbReference type="Pfam" id="PF12680"/>
    </source>
</evidence>
<feature type="domain" description="SnoaL-like" evidence="1">
    <location>
        <begin position="17"/>
        <end position="103"/>
    </location>
</feature>
<dbReference type="Gene3D" id="3.10.450.50">
    <property type="match status" value="1"/>
</dbReference>
<dbReference type="InterPro" id="IPR037401">
    <property type="entry name" value="SnoaL-like"/>
</dbReference>
<evidence type="ECO:0000313" key="2">
    <source>
        <dbReference type="EMBL" id="PCD02953.1"/>
    </source>
</evidence>
<keyword evidence="3" id="KW-1185">Reference proteome</keyword>
<sequence length="109" mass="12148">MPKPGVFFFATYFHEDRHGDLEDVVARFTADATVRDEDVMNRGHDAVGAWKTKSPTVYSYTSEPLAVTTTGDQTIVTSHLVGDFPGNPLDLRYLFTLRDSKIAALEIQP</sequence>
<reference evidence="2 3" key="1">
    <citation type="submission" date="2017-09" db="EMBL/GenBank/DDBJ databases">
        <title>Sphingomonas spermidinifaciens 9NM-10, whole genome shotgun sequence.</title>
        <authorList>
            <person name="Feng G."/>
            <person name="Zhu H."/>
        </authorList>
    </citation>
    <scope>NUCLEOTIDE SEQUENCE [LARGE SCALE GENOMIC DNA]</scope>
    <source>
        <strain evidence="2 3">9NM-10</strain>
    </source>
</reference>
<dbReference type="SUPFAM" id="SSF54427">
    <property type="entry name" value="NTF2-like"/>
    <property type="match status" value="1"/>
</dbReference>
<gene>
    <name evidence="2" type="ORF">COC42_00490</name>
</gene>
<dbReference type="EMBL" id="NWMW01000001">
    <property type="protein sequence ID" value="PCD02953.1"/>
    <property type="molecule type" value="Genomic_DNA"/>
</dbReference>
<proteinExistence type="predicted"/>
<dbReference type="Pfam" id="PF12680">
    <property type="entry name" value="SnoaL_2"/>
    <property type="match status" value="1"/>
</dbReference>
<accession>A0A2A4B185</accession>
<name>A0A2A4B185_9SPHN</name>
<comment type="caution">
    <text evidence="2">The sequence shown here is derived from an EMBL/GenBank/DDBJ whole genome shotgun (WGS) entry which is preliminary data.</text>
</comment>
<protein>
    <submittedName>
        <fullName evidence="2">Polyketide cyclase</fullName>
    </submittedName>
</protein>
<dbReference type="InterPro" id="IPR032710">
    <property type="entry name" value="NTF2-like_dom_sf"/>
</dbReference>
<dbReference type="AlphaFoldDB" id="A0A2A4B185"/>
<evidence type="ECO:0000313" key="3">
    <source>
        <dbReference type="Proteomes" id="UP000218366"/>
    </source>
</evidence>